<feature type="chain" id="PRO_5016421845" description="Autotransporter-like protein" evidence="1">
    <location>
        <begin position="24"/>
        <end position="412"/>
    </location>
</feature>
<protein>
    <recommendedName>
        <fullName evidence="4">Autotransporter-like protein</fullName>
    </recommendedName>
</protein>
<organism evidence="2 3">
    <name type="scientific">Plasticicumulans acidivorans</name>
    <dbReference type="NCBI Taxonomy" id="886464"/>
    <lineage>
        <taxon>Bacteria</taxon>
        <taxon>Pseudomonadati</taxon>
        <taxon>Pseudomonadota</taxon>
        <taxon>Gammaproteobacteria</taxon>
        <taxon>Candidatus Competibacteraceae</taxon>
        <taxon>Plasticicumulans</taxon>
    </lineage>
</organism>
<name>A0A317MVA6_9GAMM</name>
<sequence>MCRLLRIGRVLACGLLLSSSARASDEVTLVISVDGGTDRTQALPAFDIRDSASIAGLETSFRSLAPDYVVGVSAVDASVYVRGLPATARFASNSTRLSFSVPALGIDLSFDGSTRTQSRDLLLHYLAAQGEFIYTQLQQNPARTQPADPIAGNPTSLMAVMGAQDFAIASASEGYGGTGGGSHFGIVSAGFSGERWQLGDMRRSSSKTPFGYTLALRDGYKLTLSGLLDRGEGDGGQSFTYGGGAALHMPISPGWTLIPAVRFGAGGSRENQGSAYLYSASLTSRTRWYDRSTGIEFGMSNQLTEYRSRTSDGGVYDVDYDLSNHAMRNGFDIAGPLHDTFLGRGARWRAWIIDTRFNGDPLYCERWQDFGISIGTRVQAGQFVYEKLELGLTYTRGENDVEGMNLNFGYRF</sequence>
<proteinExistence type="predicted"/>
<evidence type="ECO:0000256" key="1">
    <source>
        <dbReference type="SAM" id="SignalP"/>
    </source>
</evidence>
<dbReference type="AlphaFoldDB" id="A0A317MVA6"/>
<comment type="caution">
    <text evidence="2">The sequence shown here is derived from an EMBL/GenBank/DDBJ whole genome shotgun (WGS) entry which is preliminary data.</text>
</comment>
<keyword evidence="3" id="KW-1185">Reference proteome</keyword>
<dbReference type="Proteomes" id="UP000246569">
    <property type="component" value="Unassembled WGS sequence"/>
</dbReference>
<dbReference type="EMBL" id="QGTJ01000004">
    <property type="protein sequence ID" value="PWV62262.1"/>
    <property type="molecule type" value="Genomic_DNA"/>
</dbReference>
<evidence type="ECO:0000313" key="2">
    <source>
        <dbReference type="EMBL" id="PWV62262.1"/>
    </source>
</evidence>
<feature type="signal peptide" evidence="1">
    <location>
        <begin position="1"/>
        <end position="23"/>
    </location>
</feature>
<accession>A0A317MVA6</accession>
<evidence type="ECO:0000313" key="3">
    <source>
        <dbReference type="Proteomes" id="UP000246569"/>
    </source>
</evidence>
<reference evidence="2 3" key="1">
    <citation type="submission" date="2018-05" db="EMBL/GenBank/DDBJ databases">
        <title>Genomic Encyclopedia of Type Strains, Phase IV (KMG-IV): sequencing the most valuable type-strain genomes for metagenomic binning, comparative biology and taxonomic classification.</title>
        <authorList>
            <person name="Goeker M."/>
        </authorList>
    </citation>
    <scope>NUCLEOTIDE SEQUENCE [LARGE SCALE GENOMIC DNA]</scope>
    <source>
        <strain evidence="2 3">DSM 23606</strain>
    </source>
</reference>
<evidence type="ECO:0008006" key="4">
    <source>
        <dbReference type="Google" id="ProtNLM"/>
    </source>
</evidence>
<keyword evidence="1" id="KW-0732">Signal</keyword>
<gene>
    <name evidence="2" type="ORF">C7443_10456</name>
</gene>